<dbReference type="EMBL" id="LR699119">
    <property type="protein sequence ID" value="VVC75369.1"/>
    <property type="molecule type" value="Genomic_DNA"/>
</dbReference>
<keyword evidence="4 6" id="KW-1133">Transmembrane helix</keyword>
<dbReference type="KEGG" id="asip:AQUSIP_06590"/>
<evidence type="ECO:0000259" key="7">
    <source>
        <dbReference type="PROSITE" id="PS50850"/>
    </source>
</evidence>
<keyword evidence="2" id="KW-0813">Transport</keyword>
<dbReference type="OrthoDB" id="9814303at2"/>
<evidence type="ECO:0000313" key="8">
    <source>
        <dbReference type="EMBL" id="VVC75369.1"/>
    </source>
</evidence>
<feature type="transmembrane region" description="Helical" evidence="6">
    <location>
        <begin position="274"/>
        <end position="294"/>
    </location>
</feature>
<feature type="transmembrane region" description="Helical" evidence="6">
    <location>
        <begin position="7"/>
        <end position="28"/>
    </location>
</feature>
<dbReference type="GO" id="GO:0015385">
    <property type="term" value="F:sodium:proton antiporter activity"/>
    <property type="evidence" value="ECO:0007669"/>
    <property type="project" value="TreeGrafter"/>
</dbReference>
<feature type="transmembrane region" description="Helical" evidence="6">
    <location>
        <begin position="40"/>
        <end position="60"/>
    </location>
</feature>
<feature type="domain" description="Major facilitator superfamily (MFS) profile" evidence="7">
    <location>
        <begin position="6"/>
        <end position="384"/>
    </location>
</feature>
<feature type="transmembrane region" description="Helical" evidence="6">
    <location>
        <begin position="333"/>
        <end position="356"/>
    </location>
</feature>
<dbReference type="PROSITE" id="PS50850">
    <property type="entry name" value="MFS"/>
    <property type="match status" value="1"/>
</dbReference>
<feature type="transmembrane region" description="Helical" evidence="6">
    <location>
        <begin position="131"/>
        <end position="156"/>
    </location>
</feature>
<dbReference type="GO" id="GO:1990961">
    <property type="term" value="P:xenobiotic detoxification by transmembrane export across the plasma membrane"/>
    <property type="evidence" value="ECO:0007669"/>
    <property type="project" value="TreeGrafter"/>
</dbReference>
<reference evidence="8 9" key="1">
    <citation type="submission" date="2019-08" db="EMBL/GenBank/DDBJ databases">
        <authorList>
            <person name="Guy L."/>
        </authorList>
    </citation>
    <scope>NUCLEOTIDE SEQUENCE [LARGE SCALE GENOMIC DNA]</scope>
    <source>
        <strain evidence="8 9">SGT-108</strain>
    </source>
</reference>
<dbReference type="RefSeq" id="WP_148338628.1">
    <property type="nucleotide sequence ID" value="NZ_LR699119.1"/>
</dbReference>
<sequence length="386" mass="43169">MNKTRYAVLANLLVPLAGMSIDIYLPSLPHMAQAFSTDDSFVQLTMTSFVIAMGLGQYLAGPVSDAIGRKSLIVTSLVIQFITVVTIIHVPIVSLIIATRALQGIACAFMIVPARALLNDNFEGNELKKKFNYLTISFALAPIVAPFIGGYCEYYFGWQASFYFLLAYIIILLILMLCFTTETIKIKRQFSMRHLIHNYKIIMASKSYMFRTLFLSVLFGYTALSSILGPFIFQNTLGLSAVEYGYVALSLGLAWFLGNLTNRILFNVEHNIKVISSLFVQSMMIVILAAFSYFEVITVASFLVPLFIIIFCAAIMFAMFVSESLSQFPDLAASSNAFLFATTWLAFGAYTYYATFLPVNKVMPIALTYLFVNCICYLLMKKIRSQ</sequence>
<name>A0A5E4PEF9_9COXI</name>
<evidence type="ECO:0000256" key="3">
    <source>
        <dbReference type="ARBA" id="ARBA00022692"/>
    </source>
</evidence>
<dbReference type="InterPro" id="IPR005829">
    <property type="entry name" value="Sugar_transporter_CS"/>
</dbReference>
<evidence type="ECO:0000313" key="9">
    <source>
        <dbReference type="Proteomes" id="UP000324194"/>
    </source>
</evidence>
<organism evidence="8 9">
    <name type="scientific">Aquicella siphonis</name>
    <dbReference type="NCBI Taxonomy" id="254247"/>
    <lineage>
        <taxon>Bacteria</taxon>
        <taxon>Pseudomonadati</taxon>
        <taxon>Pseudomonadota</taxon>
        <taxon>Gammaproteobacteria</taxon>
        <taxon>Legionellales</taxon>
        <taxon>Coxiellaceae</taxon>
        <taxon>Aquicella</taxon>
    </lineage>
</organism>
<dbReference type="Gene3D" id="1.20.1720.10">
    <property type="entry name" value="Multidrug resistance protein D"/>
    <property type="match status" value="1"/>
</dbReference>
<feature type="transmembrane region" description="Helical" evidence="6">
    <location>
        <begin position="101"/>
        <end position="119"/>
    </location>
</feature>
<feature type="transmembrane region" description="Helical" evidence="6">
    <location>
        <begin position="300"/>
        <end position="321"/>
    </location>
</feature>
<dbReference type="PANTHER" id="PTHR23502:SF132">
    <property type="entry name" value="POLYAMINE TRANSPORTER 2-RELATED"/>
    <property type="match status" value="1"/>
</dbReference>
<dbReference type="PANTHER" id="PTHR23502">
    <property type="entry name" value="MAJOR FACILITATOR SUPERFAMILY"/>
    <property type="match status" value="1"/>
</dbReference>
<dbReference type="InterPro" id="IPR036259">
    <property type="entry name" value="MFS_trans_sf"/>
</dbReference>
<feature type="transmembrane region" description="Helical" evidence="6">
    <location>
        <begin position="72"/>
        <end position="95"/>
    </location>
</feature>
<keyword evidence="5 6" id="KW-0472">Membrane</keyword>
<dbReference type="GO" id="GO:0005886">
    <property type="term" value="C:plasma membrane"/>
    <property type="evidence" value="ECO:0007669"/>
    <property type="project" value="TreeGrafter"/>
</dbReference>
<protein>
    <submittedName>
        <fullName evidence="8">Multidrug resistance protein D</fullName>
    </submittedName>
</protein>
<dbReference type="Proteomes" id="UP000324194">
    <property type="component" value="Chromosome 1"/>
</dbReference>
<keyword evidence="9" id="KW-1185">Reference proteome</keyword>
<dbReference type="AlphaFoldDB" id="A0A5E4PEF9"/>
<evidence type="ECO:0000256" key="2">
    <source>
        <dbReference type="ARBA" id="ARBA00022448"/>
    </source>
</evidence>
<proteinExistence type="predicted"/>
<accession>A0A5E4PEF9</accession>
<feature type="transmembrane region" description="Helical" evidence="6">
    <location>
        <begin position="244"/>
        <end position="262"/>
    </location>
</feature>
<evidence type="ECO:0000256" key="1">
    <source>
        <dbReference type="ARBA" id="ARBA00004141"/>
    </source>
</evidence>
<feature type="transmembrane region" description="Helical" evidence="6">
    <location>
        <begin position="362"/>
        <end position="380"/>
    </location>
</feature>
<dbReference type="SUPFAM" id="SSF103473">
    <property type="entry name" value="MFS general substrate transporter"/>
    <property type="match status" value="1"/>
</dbReference>
<feature type="transmembrane region" description="Helical" evidence="6">
    <location>
        <begin position="162"/>
        <end position="184"/>
    </location>
</feature>
<comment type="subcellular location">
    <subcellularLocation>
        <location evidence="1">Membrane</location>
        <topology evidence="1">Multi-pass membrane protein</topology>
    </subcellularLocation>
</comment>
<dbReference type="PROSITE" id="PS00216">
    <property type="entry name" value="SUGAR_TRANSPORT_1"/>
    <property type="match status" value="1"/>
</dbReference>
<evidence type="ECO:0000256" key="4">
    <source>
        <dbReference type="ARBA" id="ARBA00022989"/>
    </source>
</evidence>
<dbReference type="Pfam" id="PF07690">
    <property type="entry name" value="MFS_1"/>
    <property type="match status" value="1"/>
</dbReference>
<dbReference type="InterPro" id="IPR011701">
    <property type="entry name" value="MFS"/>
</dbReference>
<gene>
    <name evidence="8" type="primary">emrD</name>
    <name evidence="8" type="ORF">AQUSIP_06590</name>
</gene>
<evidence type="ECO:0000256" key="5">
    <source>
        <dbReference type="ARBA" id="ARBA00023136"/>
    </source>
</evidence>
<evidence type="ECO:0000256" key="6">
    <source>
        <dbReference type="SAM" id="Phobius"/>
    </source>
</evidence>
<keyword evidence="3 6" id="KW-0812">Transmembrane</keyword>
<feature type="transmembrane region" description="Helical" evidence="6">
    <location>
        <begin position="208"/>
        <end position="232"/>
    </location>
</feature>
<dbReference type="InterPro" id="IPR020846">
    <property type="entry name" value="MFS_dom"/>
</dbReference>